<dbReference type="PANTHER" id="PTHR32305">
    <property type="match status" value="1"/>
</dbReference>
<dbReference type="PANTHER" id="PTHR32305:SF15">
    <property type="entry name" value="PROTEIN RHSA-RELATED"/>
    <property type="match status" value="1"/>
</dbReference>
<dbReference type="OrthoDB" id="2378918at2"/>
<dbReference type="Gene3D" id="2.60.120.260">
    <property type="entry name" value="Galactose-binding domain-like"/>
    <property type="match status" value="2"/>
</dbReference>
<keyword evidence="2" id="KW-0732">Signal</keyword>
<dbReference type="Gene3D" id="2.180.10.10">
    <property type="entry name" value="RHS repeat-associated core"/>
    <property type="match status" value="4"/>
</dbReference>
<dbReference type="InterPro" id="IPR010671">
    <property type="entry name" value="Disaggr-rel_dom"/>
</dbReference>
<feature type="domain" description="Golvesin/Xly CBD-like" evidence="5">
    <location>
        <begin position="1976"/>
        <end position="2103"/>
    </location>
</feature>
<feature type="signal peptide" evidence="2">
    <location>
        <begin position="1"/>
        <end position="32"/>
    </location>
</feature>
<dbReference type="InterPro" id="IPR033803">
    <property type="entry name" value="CBD-like_Golvesin-Xly"/>
</dbReference>
<protein>
    <submittedName>
        <fullName evidence="6">RHS repeat-associated core domain-containing protein</fullName>
    </submittedName>
</protein>
<evidence type="ECO:0000259" key="3">
    <source>
        <dbReference type="Pfam" id="PF00688"/>
    </source>
</evidence>
<dbReference type="RefSeq" id="WP_091839919.1">
    <property type="nucleotide sequence ID" value="NZ_FPAA01000021.1"/>
</dbReference>
<accession>A0A1I6UUH0</accession>
<gene>
    <name evidence="6" type="ORF">SAMN05444972_1216</name>
</gene>
<evidence type="ECO:0000256" key="1">
    <source>
        <dbReference type="SAM" id="MobiDB-lite"/>
    </source>
</evidence>
<feature type="domain" description="Golvesin/Xly CBD-like" evidence="5">
    <location>
        <begin position="2243"/>
        <end position="2370"/>
    </location>
</feature>
<feature type="compositionally biased region" description="Basic residues" evidence="1">
    <location>
        <begin position="2902"/>
        <end position="2918"/>
    </location>
</feature>
<evidence type="ECO:0000313" key="6">
    <source>
        <dbReference type="EMBL" id="SFT04974.1"/>
    </source>
</evidence>
<dbReference type="NCBIfam" id="NF033679">
    <property type="entry name" value="DNRLRE_dom"/>
    <property type="match status" value="2"/>
</dbReference>
<feature type="region of interest" description="Disordered" evidence="1">
    <location>
        <begin position="1929"/>
        <end position="1951"/>
    </location>
</feature>
<dbReference type="InterPro" id="IPR013783">
    <property type="entry name" value="Ig-like_fold"/>
</dbReference>
<evidence type="ECO:0000256" key="2">
    <source>
        <dbReference type="SAM" id="SignalP"/>
    </source>
</evidence>
<feature type="domain" description="Golvesin/Xly CBD-like" evidence="5">
    <location>
        <begin position="2109"/>
        <end position="2237"/>
    </location>
</feature>
<dbReference type="Proteomes" id="UP000198660">
    <property type="component" value="Unassembled WGS sequence"/>
</dbReference>
<dbReference type="Pfam" id="PF06848">
    <property type="entry name" value="Disaggr_repeat"/>
    <property type="match status" value="1"/>
</dbReference>
<dbReference type="Gene3D" id="2.60.40.10">
    <property type="entry name" value="Immunoglobulins"/>
    <property type="match status" value="1"/>
</dbReference>
<evidence type="ECO:0000313" key="7">
    <source>
        <dbReference type="Proteomes" id="UP000198660"/>
    </source>
</evidence>
<feature type="chain" id="PRO_5009304063" evidence="2">
    <location>
        <begin position="33"/>
        <end position="3120"/>
    </location>
</feature>
<keyword evidence="7" id="KW-1185">Reference proteome</keyword>
<feature type="domain" description="Golvesin/Xly CBD-like" evidence="5">
    <location>
        <begin position="460"/>
        <end position="587"/>
    </location>
</feature>
<dbReference type="Pfam" id="PF00688">
    <property type="entry name" value="TGFb_propeptide"/>
    <property type="match status" value="1"/>
</dbReference>
<name>A0A1I6UUH0_9BACL</name>
<feature type="compositionally biased region" description="Basic residues" evidence="1">
    <location>
        <begin position="2880"/>
        <end position="2894"/>
    </location>
</feature>
<feature type="region of interest" description="Disordered" evidence="1">
    <location>
        <begin position="2880"/>
        <end position="2918"/>
    </location>
</feature>
<dbReference type="CDD" id="cd14488">
    <property type="entry name" value="CBM6-CBM35-CBM36_like_2"/>
    <property type="match status" value="1"/>
</dbReference>
<evidence type="ECO:0000259" key="5">
    <source>
        <dbReference type="Pfam" id="PF25275"/>
    </source>
</evidence>
<dbReference type="InterPro" id="IPR006530">
    <property type="entry name" value="YD"/>
</dbReference>
<organism evidence="6 7">
    <name type="scientific">Marininema halotolerans</name>
    <dbReference type="NCBI Taxonomy" id="1155944"/>
    <lineage>
        <taxon>Bacteria</taxon>
        <taxon>Bacillati</taxon>
        <taxon>Bacillota</taxon>
        <taxon>Bacilli</taxon>
        <taxon>Bacillales</taxon>
        <taxon>Thermoactinomycetaceae</taxon>
        <taxon>Marininema</taxon>
    </lineage>
</organism>
<feature type="domain" description="Disaggregatase-related" evidence="4">
    <location>
        <begin position="359"/>
        <end position="448"/>
    </location>
</feature>
<feature type="compositionally biased region" description="Polar residues" evidence="1">
    <location>
        <begin position="1929"/>
        <end position="1940"/>
    </location>
</feature>
<dbReference type="NCBIfam" id="TIGR01643">
    <property type="entry name" value="YD_repeat_2x"/>
    <property type="match status" value="4"/>
</dbReference>
<dbReference type="InterPro" id="IPR022385">
    <property type="entry name" value="Rhs_assc_core"/>
</dbReference>
<dbReference type="Pfam" id="PF25275">
    <property type="entry name" value="Golvesin_C"/>
    <property type="match status" value="4"/>
</dbReference>
<dbReference type="InterPro" id="IPR001111">
    <property type="entry name" value="TGF-b_propeptide"/>
</dbReference>
<dbReference type="EMBL" id="FPAA01000021">
    <property type="protein sequence ID" value="SFT04974.1"/>
    <property type="molecule type" value="Genomic_DNA"/>
</dbReference>
<dbReference type="InterPro" id="IPR050708">
    <property type="entry name" value="T6SS_VgrG/RHS"/>
</dbReference>
<dbReference type="InterPro" id="IPR031325">
    <property type="entry name" value="RHS_repeat"/>
</dbReference>
<reference evidence="7" key="1">
    <citation type="submission" date="2016-10" db="EMBL/GenBank/DDBJ databases">
        <authorList>
            <person name="Varghese N."/>
            <person name="Submissions S."/>
        </authorList>
    </citation>
    <scope>NUCLEOTIDE SEQUENCE [LARGE SCALE GENOMIC DNA]</scope>
    <source>
        <strain evidence="7">DSM 45789</strain>
    </source>
</reference>
<sequence length="3120" mass="347622">MNIKRKWIRKSFTATLSLMLFATSVSPSPAFAASAAKEEWEETIPAVSSFAADLRSNVAVTGLNVWNELVDLFTDRDEQLAKEKEIEDQALYTNEKAPVGEKVPAPKKVKELVEQRDANTKVYKLSDGRLQKEVTAAPVHYQDPDGDWKPIDEDVQKEAKDGFVYHNASNTFNSFFGNKAKHILRFEQGKHQIDIGAVEGKDVTPVAKENRVTYPDIWQDADLLYDIGPDSLKETIELKEAPKNPSYSFTLSTKGLEVKEEADGSIAFMDPAMGRIVYSMPKPFMMDSEKSDTSPHGYTYSEKVTQSLTKDGDKLTVTLQADADWLRDPARKYPVKIDPTIEIAPTPTQSADTYIDSGDPDDNYNKTWQMKVGTGHESIYRGLVKFDTSYVPKGVNLDEATLSLYYDQTHTTNNQDVPITVHRVQEAWDPDTVSWKLAGDGDNWKDGGAFDESPITYIETIDNEDENQTATKGTWPLSDNVSGAYKGTYQPNGQGELGATFTWVPHLKERGTFEVQVRYTSADDRATNAPYTIYHAGGKTVKKVNQQKNGGKWVSIGSYDFDAGSSHKIVLDDDANGYVIADAVRLVKVARTVKKKDTNNLWHEFPVTSVVQDWLDGTKENHGFLIKSESNALEQGGPIYSASQHYDETHIRPKLTLIYDEPSVTLDDPTTLHGTGAELKWSKYDGDDFVEYQIHRSTSQQFLPDESTLIAPIEDRYQSGFTDTTAEPTPADAPTRVGNAYYYMVAVKTKDGKVHPSGTVIARLPKAGMTRVIRMGAEDDTTLSDEKTTSNLNHIEGEPNLMVGNNSSTYGNTRAVLNFDLAGIPKDAKVLDAEMELWAWYMYQSDPKDPMGTYQLHALNKSFTETSANWKSPWSKDGGDYDSDVIDEEVHITNDPRWRDFDVTTTVGDWVNGNKAANGFLLAQKKEANVSERVLFLSSEARERTLRPRLEVIYTTPTADNTYHAPDLPGELESGDDYEIDVTVTNTTDRVWKQGQQSLAYRWAGEKAPQGVDRVEIPKDLSPGEVIRLKAKVHAPQLEGKGAYRETRALEWDLIDHDGKWLSENANGIPALSQPIVVAAKDKADRLGEEDDQGLISEDTGGGTELVANLFEGNTMFDYTPFANPSKGFDTVPQLTYNSKDFSDSLVGPGWSFALTNMMRLGTPSTKEGVKLDTDGKVKSGKVSMVDGDGTQYLFTFDTKTKKFKSPKGTHLYLKLLSIKNKTRQWQITAKDGTQYTFDREGYITEMVDRNGMKLSYAYETKRIDNHNVKMLRYLTDSAGRRTVKLEYYSEKDANKEQRNQLKRLTDISGLKVAFAYDDEGRLTKITEGEGKKDAKVYQLSYEYNLIRTITDPKGNTTRVYYDDYGHMTKLYDREDKLTTVEYRSTADSDEKAVTIVTDPKGRTMATTFNDDGKPVEVVNAANEKTTFTWDDDLNLTKLTEPGGAVTTWTYDEHGNALTKTDAINNAKDEADRKVTKMAYTYKLDGNVADLVKVTSPEGRVTTYDYDEEGNLTSATSPKGNATTDKGDFTTSYTYASGGLLTSVKDAKGNVTKYSGYDANGSPQTITDAEGNATKVDYGERGEVLKVTDAEGVTSTMTYDGFLRPLTQTMPKEKGKTITIPAPTYDANDNVLVETSPNKAKVTYTYNKNDWVTSALLPADKDGGAERKVTYSYDDAGNLIKETAPKGNATPEDADDFATKYVYDQLNRIQAITNSKDERITYTYDHTGNLIKVTEPKGNQTEDPEDYTTTTAYDLNHQAIKETDTKGNSIHYTYNDDGLLTQVTDEQGNTTKASYDSDGNLITMQTPHQDNEVNTTKYEYDEVGNLTKTITPRGVATPEEGDYTHETVYDKLNRVKEVLTPRDPHSANARFAAQDKLTYSYDKLGRITKISAPASEGQSQRNDTTIDYYDNGWIKRSMDPHHIQTTYDYNDLGQPTQRTLTGEDGSTDARKQTWDYYPDGKLKAETDQGMNQTSLILDNTDGKASATGDWTASTNVEEHQGTDYLWNHAGDGEDTFTWKVSVPEDGEYNVYVKYQSYKDRATDAPYTISFDGGTDTQLVNQQEKSGEWVKLGSYNFRSDKEGRITLTDEANGTVIADAVKLERVGPAGIIVDNLDEANESTGDWTSSTSRPERFGKDYLWNHAGDGEDTFTWNFTVPENGEYYVYVKYQSYKDRATDAPYTVTFDGGTDTQHVNQQEKSGEWIKLGAYDFRKDKESKVTLTDEANGTVIADAVKLERVGSAGIIVDNLDETVQSAGEWNSSDKVPGFNGKDYFWNYKGTGEDTFTWPLSIPEDGDYDVYVRYLISSARATDAPYTIYHAEGSTVKKVNQQENGSQWVSVGTYTFNKGDGQKITLSDDANGTVIADAVRLVEHTTKTGPEKKAFTYDYDANGNLTEVKDGSTGAKVDAYQMDYDGLDQLTHLKKIVQDQVKETIGYGYDANGNLTQRSKGESEQTYTYTERNLLQAIADKKDKDSKTRTWSYSYTPRGEVDQETLPNGNVNHFSYYADGLLKEETAKKKDKALLNQHTLTYNENGHRTKDVMSLLDADGKRVNSTTQYGYDPRDRVVSMVKTGDNPLSESVELDANSNIVKHVQNGTTKAYTYDRNRMLTETTDGKTKAFQYDTFGRLATVTQGSQLEEKNQYDGFDRLLSQTKRKKDGTMATSSYTYDAFDRTVSKTLNPGTEKETTTDFHYSGLSDDVDSEEIAGKITRSYTYAPWGERLSMTQEEKNETSYYGYNTRGDVEMLYDENGGVRGTYGYTMYGEDQNEAFTGVDKPGSPMYNPYRYTAKRWDPDAESYDMGFRNYDPSIARFDTRDAYSDASQDLGLAMDMATGSRYAFAGGNPVSYSELDGHIPLIPGGNAADPHNDLIKEGSVYKGPKRGLVKATKKQRRAAQKKYEKHYAPKKKKKKSSGSKKSVVKKITQKSWEVLLGASNRTLENVSIGLVSAENFQSGCDTTACHAGGLAADVLGIYLGLKEFVVGAGGTVVTAGSGVLIEVSPAAAVVAIHGAGTTAKSYQNLLNDSKALVNRFSGSDEIQNVYSSIKKAPQYPANFKKRSNGTTMNTVKNKKALDKLRKVESGKWHKVYKDGWDGNKRVSIHYFQSASGKVFNVKTKNGWSNQ</sequence>
<dbReference type="PROSITE" id="PS50194">
    <property type="entry name" value="FILAMIN_REPEAT"/>
    <property type="match status" value="1"/>
</dbReference>
<dbReference type="NCBIfam" id="TIGR03696">
    <property type="entry name" value="Rhs_assc_core"/>
    <property type="match status" value="1"/>
</dbReference>
<feature type="domain" description="TGF-beta propeptide" evidence="3">
    <location>
        <begin position="786"/>
        <end position="927"/>
    </location>
</feature>
<evidence type="ECO:0000259" key="4">
    <source>
        <dbReference type="Pfam" id="PF06848"/>
    </source>
</evidence>
<dbReference type="Pfam" id="PF05593">
    <property type="entry name" value="RHS_repeat"/>
    <property type="match status" value="7"/>
</dbReference>
<dbReference type="InterPro" id="IPR017868">
    <property type="entry name" value="Filamin/ABP280_repeat-like"/>
</dbReference>
<proteinExistence type="predicted"/>